<dbReference type="InterPro" id="IPR017800">
    <property type="entry name" value="ADOP"/>
</dbReference>
<dbReference type="InterPro" id="IPR025857">
    <property type="entry name" value="MacB_PCD"/>
</dbReference>
<dbReference type="EMBL" id="CP000360">
    <property type="protein sequence ID" value="ABF39423.1"/>
    <property type="molecule type" value="Genomic_DNA"/>
</dbReference>
<organism evidence="10 11">
    <name type="scientific">Koribacter versatilis (strain Ellin345)</name>
    <dbReference type="NCBI Taxonomy" id="204669"/>
    <lineage>
        <taxon>Bacteria</taxon>
        <taxon>Pseudomonadati</taxon>
        <taxon>Acidobacteriota</taxon>
        <taxon>Terriglobia</taxon>
        <taxon>Terriglobales</taxon>
        <taxon>Candidatus Korobacteraceae</taxon>
        <taxon>Candidatus Korobacter</taxon>
    </lineage>
</organism>
<dbReference type="GO" id="GO:0005886">
    <property type="term" value="C:plasma membrane"/>
    <property type="evidence" value="ECO:0007669"/>
    <property type="project" value="UniProtKB-SubCell"/>
</dbReference>
<dbReference type="eggNOG" id="COG0577">
    <property type="taxonomic scope" value="Bacteria"/>
</dbReference>
<reference evidence="10 11" key="1">
    <citation type="journal article" date="2009" name="Appl. Environ. Microbiol.">
        <title>Three genomes from the phylum Acidobacteria provide insight into the lifestyles of these microorganisms in soils.</title>
        <authorList>
            <person name="Ward N.L."/>
            <person name="Challacombe J.F."/>
            <person name="Janssen P.H."/>
            <person name="Henrissat B."/>
            <person name="Coutinho P.M."/>
            <person name="Wu M."/>
            <person name="Xie G."/>
            <person name="Haft D.H."/>
            <person name="Sait M."/>
            <person name="Badger J."/>
            <person name="Barabote R.D."/>
            <person name="Bradley B."/>
            <person name="Brettin T.S."/>
            <person name="Brinkac L.M."/>
            <person name="Bruce D."/>
            <person name="Creasy T."/>
            <person name="Daugherty S.C."/>
            <person name="Davidsen T.M."/>
            <person name="DeBoy R.T."/>
            <person name="Detter J.C."/>
            <person name="Dodson R.J."/>
            <person name="Durkin A.S."/>
            <person name="Ganapathy A."/>
            <person name="Gwinn-Giglio M."/>
            <person name="Han C.S."/>
            <person name="Khouri H."/>
            <person name="Kiss H."/>
            <person name="Kothari S.P."/>
            <person name="Madupu R."/>
            <person name="Nelson K.E."/>
            <person name="Nelson W.C."/>
            <person name="Paulsen I."/>
            <person name="Penn K."/>
            <person name="Ren Q."/>
            <person name="Rosovitz M.J."/>
            <person name="Selengut J.D."/>
            <person name="Shrivastava S."/>
            <person name="Sullivan S.A."/>
            <person name="Tapia R."/>
            <person name="Thompson L.S."/>
            <person name="Watkins K.L."/>
            <person name="Yang Q."/>
            <person name="Yu C."/>
            <person name="Zafar N."/>
            <person name="Zhou L."/>
            <person name="Kuske C.R."/>
        </authorList>
    </citation>
    <scope>NUCLEOTIDE SEQUENCE [LARGE SCALE GENOMIC DNA]</scope>
    <source>
        <strain evidence="10 11">Ellin345</strain>
    </source>
</reference>
<dbReference type="PANTHER" id="PTHR30572">
    <property type="entry name" value="MEMBRANE COMPONENT OF TRANSPORTER-RELATED"/>
    <property type="match status" value="1"/>
</dbReference>
<evidence type="ECO:0000256" key="2">
    <source>
        <dbReference type="ARBA" id="ARBA00022475"/>
    </source>
</evidence>
<dbReference type="InterPro" id="IPR050250">
    <property type="entry name" value="Macrolide_Exporter_MacB"/>
</dbReference>
<dbReference type="OrthoDB" id="100628at2"/>
<feature type="domain" description="ABC3 transporter permease C-terminal" evidence="8">
    <location>
        <begin position="283"/>
        <end position="399"/>
    </location>
</feature>
<evidence type="ECO:0000259" key="9">
    <source>
        <dbReference type="Pfam" id="PF12704"/>
    </source>
</evidence>
<feature type="transmembrane region" description="Helical" evidence="7">
    <location>
        <begin position="20"/>
        <end position="41"/>
    </location>
</feature>
<feature type="transmembrane region" description="Helical" evidence="7">
    <location>
        <begin position="333"/>
        <end position="354"/>
    </location>
</feature>
<dbReference type="Pfam" id="PF02687">
    <property type="entry name" value="FtsX"/>
    <property type="match status" value="2"/>
</dbReference>
<keyword evidence="2" id="KW-1003">Cell membrane</keyword>
<accession>Q1IUM7</accession>
<comment type="subcellular location">
    <subcellularLocation>
        <location evidence="1">Cell membrane</location>
        <topology evidence="1">Multi-pass membrane protein</topology>
    </subcellularLocation>
</comment>
<keyword evidence="3 7" id="KW-0812">Transmembrane</keyword>
<evidence type="ECO:0000256" key="5">
    <source>
        <dbReference type="ARBA" id="ARBA00023136"/>
    </source>
</evidence>
<dbReference type="KEGG" id="aba:Acid345_0418"/>
<evidence type="ECO:0000313" key="11">
    <source>
        <dbReference type="Proteomes" id="UP000002432"/>
    </source>
</evidence>
<dbReference type="Proteomes" id="UP000002432">
    <property type="component" value="Chromosome"/>
</dbReference>
<feature type="transmembrane region" description="Helical" evidence="7">
    <location>
        <begin position="278"/>
        <end position="302"/>
    </location>
</feature>
<keyword evidence="4 7" id="KW-1133">Transmembrane helix</keyword>
<name>Q1IUM7_KORVE</name>
<feature type="transmembrane region" description="Helical" evidence="7">
    <location>
        <begin position="374"/>
        <end position="398"/>
    </location>
</feature>
<dbReference type="PANTHER" id="PTHR30572:SF4">
    <property type="entry name" value="ABC TRANSPORTER PERMEASE YTRF"/>
    <property type="match status" value="1"/>
</dbReference>
<evidence type="ECO:0000256" key="3">
    <source>
        <dbReference type="ARBA" id="ARBA00022692"/>
    </source>
</evidence>
<evidence type="ECO:0000256" key="6">
    <source>
        <dbReference type="ARBA" id="ARBA00038076"/>
    </source>
</evidence>
<evidence type="ECO:0000313" key="10">
    <source>
        <dbReference type="EMBL" id="ABF39423.1"/>
    </source>
</evidence>
<proteinExistence type="inferred from homology"/>
<feature type="transmembrane region" description="Helical" evidence="7">
    <location>
        <begin position="424"/>
        <end position="445"/>
    </location>
</feature>
<dbReference type="HOGENOM" id="CLU_009433_1_0_0"/>
<feature type="domain" description="ABC3 transporter permease C-terminal" evidence="8">
    <location>
        <begin position="689"/>
        <end position="802"/>
    </location>
</feature>
<evidence type="ECO:0000256" key="4">
    <source>
        <dbReference type="ARBA" id="ARBA00022989"/>
    </source>
</evidence>
<dbReference type="AlphaFoldDB" id="Q1IUM7"/>
<dbReference type="STRING" id="204669.Acid345_0418"/>
<sequence length="807" mass="86855">MLAQEIRHGVRILQRSPGFAFATVLTLSICIGVNIAMFWIVDGVLLRPLPYRESDRLVNITTGSPERQITGIPTSWTKFQRMQQESKLLESVGAYFPTTLSISTNGVPEELPAAHATASLFQALDVTPAMGRSFLPQEEREGGAQVAIISDHFWRTRFNASSDILGKTISLDGRSVEVIGVLPRRFQFPFVQPAPEVWVPRVFEYPTVAPARVRSGAAFLSVHGRLKSGATIKQLQSELSTLARAYEADNPGFADGRGFTLEVVALKESVVGQIRSTLLTLLIAVGFLWLVGCSNIAGLLVARATTRRKEIAIRQAIGASRSRIATQLVAESLVLSYLAGIFGVVIALACGKGLRMLPPGTLPRVEELGLDPTVVLFAILLSTFATVVIGIIPAVQIYRPDIYTPLKEGGRTANTGQKGSRSRLVLVVGEVAAAMVLLAGAGMLIKSFANLARVHPGFDPQNVMTFTINLPTSHYNTPEKQREFYRALLEEARAIPGVDAAGVISALPIGGFGFSVYVCPEGTVCQGIGKDPVIAYRMVSPAYVKTLRIPLLAGRDFTDHDNLNGSLVTIINQSTAKKYFPNVDPIGRHLVPSRERIPLEIVGVIGDVRANGLGAPVSEEFYVPAAQASAATMTLVLRSHTNLSAFAPPVRRIMAKLDPDVPFANVATMNQVISDSVTQSRLTAILTGAFASIALFLTSVGIYGVIAYWVAERSYEIGLRLAVGAMRKDILTLVLKQGMSLVAIGLVIGLAGSLLLSRFLKEILFGIGTFDPRTLIETVVILSAVAVLAVLIPARRALSVDPIIVLR</sequence>
<keyword evidence="5 7" id="KW-0472">Membrane</keyword>
<evidence type="ECO:0000256" key="1">
    <source>
        <dbReference type="ARBA" id="ARBA00004651"/>
    </source>
</evidence>
<dbReference type="NCBIfam" id="TIGR03434">
    <property type="entry name" value="ADOP"/>
    <property type="match status" value="1"/>
</dbReference>
<keyword evidence="11" id="KW-1185">Reference proteome</keyword>
<dbReference type="EnsemblBacteria" id="ABF39423">
    <property type="protein sequence ID" value="ABF39423"/>
    <property type="gene ID" value="Acid345_0418"/>
</dbReference>
<dbReference type="Pfam" id="PF12704">
    <property type="entry name" value="MacB_PCD"/>
    <property type="match status" value="2"/>
</dbReference>
<dbReference type="RefSeq" id="WP_011521225.1">
    <property type="nucleotide sequence ID" value="NC_008009.1"/>
</dbReference>
<gene>
    <name evidence="10" type="ordered locus">Acid345_0418</name>
</gene>
<feature type="domain" description="MacB-like periplasmic core" evidence="9">
    <location>
        <begin position="426"/>
        <end position="647"/>
    </location>
</feature>
<protein>
    <submittedName>
        <fullName evidence="10">ABC efflux pump, inner membrane subunit</fullName>
    </submittedName>
</protein>
<feature type="transmembrane region" description="Helical" evidence="7">
    <location>
        <begin position="684"/>
        <end position="710"/>
    </location>
</feature>
<comment type="similarity">
    <text evidence="6">Belongs to the ABC-4 integral membrane protein family.</text>
</comment>
<dbReference type="GO" id="GO:0022857">
    <property type="term" value="F:transmembrane transporter activity"/>
    <property type="evidence" value="ECO:0007669"/>
    <property type="project" value="TreeGrafter"/>
</dbReference>
<evidence type="ECO:0000256" key="7">
    <source>
        <dbReference type="SAM" id="Phobius"/>
    </source>
</evidence>
<feature type="domain" description="MacB-like periplasmic core" evidence="9">
    <location>
        <begin position="21"/>
        <end position="241"/>
    </location>
</feature>
<feature type="transmembrane region" description="Helical" evidence="7">
    <location>
        <begin position="730"/>
        <end position="755"/>
    </location>
</feature>
<feature type="transmembrane region" description="Helical" evidence="7">
    <location>
        <begin position="775"/>
        <end position="794"/>
    </location>
</feature>
<dbReference type="InterPro" id="IPR003838">
    <property type="entry name" value="ABC3_permease_C"/>
</dbReference>
<evidence type="ECO:0000259" key="8">
    <source>
        <dbReference type="Pfam" id="PF02687"/>
    </source>
</evidence>